<dbReference type="EMBL" id="UGYN01000002">
    <property type="protein sequence ID" value="SUI67097.1"/>
    <property type="molecule type" value="Genomic_DNA"/>
</dbReference>
<feature type="domain" description="HipA-like C-terminal" evidence="4">
    <location>
        <begin position="163"/>
        <end position="384"/>
    </location>
</feature>
<dbReference type="GO" id="GO:0004674">
    <property type="term" value="F:protein serine/threonine kinase activity"/>
    <property type="evidence" value="ECO:0007669"/>
    <property type="project" value="UniProtKB-EC"/>
</dbReference>
<dbReference type="InterPro" id="IPR052028">
    <property type="entry name" value="HipA_Ser/Thr_kinase"/>
</dbReference>
<feature type="domain" description="HipA N-terminal subdomain 1" evidence="5">
    <location>
        <begin position="18"/>
        <end position="118"/>
    </location>
</feature>
<organism evidence="6 7">
    <name type="scientific">Serratia quinivorans</name>
    <dbReference type="NCBI Taxonomy" id="137545"/>
    <lineage>
        <taxon>Bacteria</taxon>
        <taxon>Pseudomonadati</taxon>
        <taxon>Pseudomonadota</taxon>
        <taxon>Gammaproteobacteria</taxon>
        <taxon>Enterobacterales</taxon>
        <taxon>Yersiniaceae</taxon>
        <taxon>Serratia</taxon>
    </lineage>
</organism>
<evidence type="ECO:0000256" key="1">
    <source>
        <dbReference type="ARBA" id="ARBA00010164"/>
    </source>
</evidence>
<evidence type="ECO:0000256" key="2">
    <source>
        <dbReference type="ARBA" id="ARBA00022679"/>
    </source>
</evidence>
<name>A0A379ZRP1_9GAMM</name>
<protein>
    <submittedName>
        <fullName evidence="6">Serine/threonine-protein kinase HipA</fullName>
        <ecNumber evidence="6">2.7.11.1</ecNumber>
    </submittedName>
</protein>
<keyword evidence="3 6" id="KW-0418">Kinase</keyword>
<comment type="similarity">
    <text evidence="1">Belongs to the HipA Ser/Thr kinase family.</text>
</comment>
<dbReference type="InterPro" id="IPR017508">
    <property type="entry name" value="HipA_N1"/>
</dbReference>
<dbReference type="AlphaFoldDB" id="A0A379ZRP1"/>
<dbReference type="EC" id="2.7.11.1" evidence="6"/>
<keyword evidence="2 6" id="KW-0808">Transferase</keyword>
<reference evidence="6 7" key="1">
    <citation type="submission" date="2018-06" db="EMBL/GenBank/DDBJ databases">
        <authorList>
            <consortium name="Pathogen Informatics"/>
            <person name="Doyle S."/>
        </authorList>
    </citation>
    <scope>NUCLEOTIDE SEQUENCE [LARGE SCALE GENOMIC DNA]</scope>
    <source>
        <strain evidence="6 7">NCTC11544</strain>
    </source>
</reference>
<dbReference type="InterPro" id="IPR012893">
    <property type="entry name" value="HipA-like_C"/>
</dbReference>
<dbReference type="RefSeq" id="WP_012147008.1">
    <property type="nucleotide sequence ID" value="NZ_CAMKUF010000003.1"/>
</dbReference>
<dbReference type="Proteomes" id="UP000255529">
    <property type="component" value="Unassembled WGS sequence"/>
</dbReference>
<gene>
    <name evidence="6" type="primary">hipA</name>
    <name evidence="6" type="ORF">NCTC11544_02935</name>
</gene>
<evidence type="ECO:0000259" key="5">
    <source>
        <dbReference type="Pfam" id="PF13657"/>
    </source>
</evidence>
<accession>A0A379ZRP1</accession>
<dbReference type="Pfam" id="PF13657">
    <property type="entry name" value="Couple_hipA"/>
    <property type="match status" value="1"/>
</dbReference>
<dbReference type="GO" id="GO:0005829">
    <property type="term" value="C:cytosol"/>
    <property type="evidence" value="ECO:0007669"/>
    <property type="project" value="TreeGrafter"/>
</dbReference>
<evidence type="ECO:0000313" key="6">
    <source>
        <dbReference type="EMBL" id="SUI67097.1"/>
    </source>
</evidence>
<sequence length="418" mass="46659">MLDIPLLVKRRLSDGNVQNVGQLAENATGVYFRYDESYLASHQSSLSPFNLPWDNFLHQAPKQPHYGLEGVFADSLPDGWGLYLMDRVFRQNGYNPRTISVLERLAFTGERGFGALFYEPDLPLSRQENNQDLTLITLGNEAVKEFEGTESHLIAHLMDAGGSGGARPKLSVTRLADGTFSSQQDAVGKKLLVKLTSEKFALGHRESQIEYVYMMMARQAGIEVADFTLIDIGKDRHWLEQERFDCVGDHGRRHMISASGLLDAPFREPSLDYVDLIKATRILCGVEEARKLLRRALFNYLTVNQDDHAKNFAFLADDQDNWRLSPCYDIVYSPSPYGQHMTAFNGNGSKITASAMTMMAGQAGLANAKAVMNVAEEIYSVVSHFQQQANTVGLPTALAKEIQRDIDGKWLALRSANQ</sequence>
<dbReference type="Gene3D" id="1.10.1070.20">
    <property type="match status" value="1"/>
</dbReference>
<dbReference type="PANTHER" id="PTHR37419:SF8">
    <property type="entry name" value="TOXIN YJJJ"/>
    <property type="match status" value="1"/>
</dbReference>
<evidence type="ECO:0000259" key="4">
    <source>
        <dbReference type="Pfam" id="PF07804"/>
    </source>
</evidence>
<proteinExistence type="inferred from homology"/>
<evidence type="ECO:0000313" key="7">
    <source>
        <dbReference type="Proteomes" id="UP000255529"/>
    </source>
</evidence>
<dbReference type="Pfam" id="PF07804">
    <property type="entry name" value="HipA_C"/>
    <property type="match status" value="1"/>
</dbReference>
<dbReference type="PANTHER" id="PTHR37419">
    <property type="entry name" value="SERINE/THREONINE-PROTEIN KINASE TOXIN HIPA"/>
    <property type="match status" value="1"/>
</dbReference>
<evidence type="ECO:0000256" key="3">
    <source>
        <dbReference type="ARBA" id="ARBA00022777"/>
    </source>
</evidence>